<evidence type="ECO:0008006" key="4">
    <source>
        <dbReference type="Google" id="ProtNLM"/>
    </source>
</evidence>
<organism evidence="2 3">
    <name type="scientific">Amniculicola lignicola CBS 123094</name>
    <dbReference type="NCBI Taxonomy" id="1392246"/>
    <lineage>
        <taxon>Eukaryota</taxon>
        <taxon>Fungi</taxon>
        <taxon>Dikarya</taxon>
        <taxon>Ascomycota</taxon>
        <taxon>Pezizomycotina</taxon>
        <taxon>Dothideomycetes</taxon>
        <taxon>Pleosporomycetidae</taxon>
        <taxon>Pleosporales</taxon>
        <taxon>Amniculicolaceae</taxon>
        <taxon>Amniculicola</taxon>
    </lineage>
</organism>
<dbReference type="AlphaFoldDB" id="A0A6A5WY03"/>
<reference evidence="2" key="1">
    <citation type="journal article" date="2020" name="Stud. Mycol.">
        <title>101 Dothideomycetes genomes: a test case for predicting lifestyles and emergence of pathogens.</title>
        <authorList>
            <person name="Haridas S."/>
            <person name="Albert R."/>
            <person name="Binder M."/>
            <person name="Bloem J."/>
            <person name="Labutti K."/>
            <person name="Salamov A."/>
            <person name="Andreopoulos B."/>
            <person name="Baker S."/>
            <person name="Barry K."/>
            <person name="Bills G."/>
            <person name="Bluhm B."/>
            <person name="Cannon C."/>
            <person name="Castanera R."/>
            <person name="Culley D."/>
            <person name="Daum C."/>
            <person name="Ezra D."/>
            <person name="Gonzalez J."/>
            <person name="Henrissat B."/>
            <person name="Kuo A."/>
            <person name="Liang C."/>
            <person name="Lipzen A."/>
            <person name="Lutzoni F."/>
            <person name="Magnuson J."/>
            <person name="Mondo S."/>
            <person name="Nolan M."/>
            <person name="Ohm R."/>
            <person name="Pangilinan J."/>
            <person name="Park H.-J."/>
            <person name="Ramirez L."/>
            <person name="Alfaro M."/>
            <person name="Sun H."/>
            <person name="Tritt A."/>
            <person name="Yoshinaga Y."/>
            <person name="Zwiers L.-H."/>
            <person name="Turgeon B."/>
            <person name="Goodwin S."/>
            <person name="Spatafora J."/>
            <person name="Crous P."/>
            <person name="Grigoriev I."/>
        </authorList>
    </citation>
    <scope>NUCLEOTIDE SEQUENCE</scope>
    <source>
        <strain evidence="2">CBS 123094</strain>
    </source>
</reference>
<evidence type="ECO:0000313" key="2">
    <source>
        <dbReference type="EMBL" id="KAF2006477.1"/>
    </source>
</evidence>
<keyword evidence="3" id="KW-1185">Reference proteome</keyword>
<evidence type="ECO:0000313" key="3">
    <source>
        <dbReference type="Proteomes" id="UP000799779"/>
    </source>
</evidence>
<dbReference type="Proteomes" id="UP000799779">
    <property type="component" value="Unassembled WGS sequence"/>
</dbReference>
<feature type="region of interest" description="Disordered" evidence="1">
    <location>
        <begin position="279"/>
        <end position="309"/>
    </location>
</feature>
<dbReference type="EMBL" id="ML977559">
    <property type="protein sequence ID" value="KAF2006477.1"/>
    <property type="molecule type" value="Genomic_DNA"/>
</dbReference>
<evidence type="ECO:0000256" key="1">
    <source>
        <dbReference type="SAM" id="MobiDB-lite"/>
    </source>
</evidence>
<name>A0A6A5WY03_9PLEO</name>
<gene>
    <name evidence="2" type="ORF">P154DRAFT_569869</name>
</gene>
<protein>
    <recommendedName>
        <fullName evidence="4">SWIM-type domain-containing protein</fullName>
    </recommendedName>
</protein>
<sequence>MPKGKMQDSEFRYLYGWRWGSIEIDGTVKEFDPTIVNIVTGAKGPHHCTCKKAPTKACYHELHLAFCCAIIGPREVDGVMIEESICGHKFSPKSPSGCAKHPYHDGHNEFFKLALKDEAYTLPTDIPQLAPPKMNHRVLQDAVVVPPQLPKAKAILHTGARGRKPVKLTKAEKAVKRSGNVTTVEDSTGTISKRSKWKEAGIAIMGMAGLRGQDRDALGATYPPAGGEIEEPALPEGTDGNADFEITEDMPEEEIAFRQANPNADRKWFQEYKNYQQPREFKEKVPAPRKGKTTGKLQQGAVFRHGQFN</sequence>
<accession>A0A6A5WY03</accession>
<proteinExistence type="predicted"/>